<dbReference type="Pfam" id="PF00691">
    <property type="entry name" value="OmpA"/>
    <property type="match status" value="1"/>
</dbReference>
<organism evidence="6 7">
    <name type="scientific">Fluviicola chungangensis</name>
    <dbReference type="NCBI Taxonomy" id="2597671"/>
    <lineage>
        <taxon>Bacteria</taxon>
        <taxon>Pseudomonadati</taxon>
        <taxon>Bacteroidota</taxon>
        <taxon>Flavobacteriia</taxon>
        <taxon>Flavobacteriales</taxon>
        <taxon>Crocinitomicaceae</taxon>
        <taxon>Fluviicola</taxon>
    </lineage>
</organism>
<dbReference type="OrthoDB" id="9800869at2"/>
<evidence type="ECO:0000256" key="2">
    <source>
        <dbReference type="ARBA" id="ARBA00023136"/>
    </source>
</evidence>
<keyword evidence="7" id="KW-1185">Reference proteome</keyword>
<dbReference type="InterPro" id="IPR050330">
    <property type="entry name" value="Bact_OuterMem_StrucFunc"/>
</dbReference>
<dbReference type="PROSITE" id="PS51123">
    <property type="entry name" value="OMPA_2"/>
    <property type="match status" value="1"/>
</dbReference>
<dbReference type="GO" id="GO:0009279">
    <property type="term" value="C:cell outer membrane"/>
    <property type="evidence" value="ECO:0007669"/>
    <property type="project" value="UniProtKB-SubCell"/>
</dbReference>
<proteinExistence type="predicted"/>
<comment type="subcellular location">
    <subcellularLocation>
        <location evidence="1">Cell outer membrane</location>
    </subcellularLocation>
</comment>
<evidence type="ECO:0000256" key="1">
    <source>
        <dbReference type="ARBA" id="ARBA00004442"/>
    </source>
</evidence>
<reference evidence="6 7" key="1">
    <citation type="submission" date="2019-07" db="EMBL/GenBank/DDBJ databases">
        <authorList>
            <person name="Huq M.A."/>
        </authorList>
    </citation>
    <scope>NUCLEOTIDE SEQUENCE [LARGE SCALE GENOMIC DNA]</scope>
    <source>
        <strain evidence="6 7">MAH-3</strain>
    </source>
</reference>
<dbReference type="PANTHER" id="PTHR30329:SF21">
    <property type="entry name" value="LIPOPROTEIN YIAD-RELATED"/>
    <property type="match status" value="1"/>
</dbReference>
<evidence type="ECO:0000256" key="3">
    <source>
        <dbReference type="ARBA" id="ARBA00023237"/>
    </source>
</evidence>
<protein>
    <submittedName>
        <fullName evidence="6">OmpA family protein</fullName>
    </submittedName>
</protein>
<gene>
    <name evidence="6" type="ORF">FO442_16415</name>
</gene>
<evidence type="ECO:0000313" key="6">
    <source>
        <dbReference type="EMBL" id="TSJ40181.1"/>
    </source>
</evidence>
<dbReference type="InterPro" id="IPR006664">
    <property type="entry name" value="OMP_bac"/>
</dbReference>
<dbReference type="PANTHER" id="PTHR30329">
    <property type="entry name" value="STATOR ELEMENT OF FLAGELLAR MOTOR COMPLEX"/>
    <property type="match status" value="1"/>
</dbReference>
<evidence type="ECO:0000259" key="5">
    <source>
        <dbReference type="PROSITE" id="PS51123"/>
    </source>
</evidence>
<evidence type="ECO:0000313" key="7">
    <source>
        <dbReference type="Proteomes" id="UP000316008"/>
    </source>
</evidence>
<dbReference type="Gene3D" id="3.30.1330.60">
    <property type="entry name" value="OmpA-like domain"/>
    <property type="match status" value="1"/>
</dbReference>
<dbReference type="AlphaFoldDB" id="A0A556MJU6"/>
<dbReference type="SUPFAM" id="SSF103088">
    <property type="entry name" value="OmpA-like"/>
    <property type="match status" value="1"/>
</dbReference>
<feature type="domain" description="OmpA-like" evidence="5">
    <location>
        <begin position="165"/>
        <end position="279"/>
    </location>
</feature>
<keyword evidence="3" id="KW-0998">Cell outer membrane</keyword>
<dbReference type="Proteomes" id="UP000316008">
    <property type="component" value="Unassembled WGS sequence"/>
</dbReference>
<evidence type="ECO:0000256" key="4">
    <source>
        <dbReference type="PROSITE-ProRule" id="PRU00473"/>
    </source>
</evidence>
<dbReference type="InterPro" id="IPR006665">
    <property type="entry name" value="OmpA-like"/>
</dbReference>
<comment type="caution">
    <text evidence="6">The sequence shown here is derived from an EMBL/GenBank/DDBJ whole genome shotgun (WGS) entry which is preliminary data.</text>
</comment>
<name>A0A556MJU6_9FLAO</name>
<dbReference type="CDD" id="cd07185">
    <property type="entry name" value="OmpA_C-like"/>
    <property type="match status" value="1"/>
</dbReference>
<sequence length="279" mass="32396">MKYQLFFFSSFISFIINAQVTGVWKGVLIRDGQKLDQASIIYFDFGKEPITREELPGKDGYVVRVLKTETKNGVIKGKQSTIVKKKDLYGNRWCALEFEMAYVDSTGYLQGKFFSLECRGVSGKLVCFKVSETVSKEKTVIELQSWRPIFLDDIKKGRKSREIRDQERKNFQFEPIYFDYDKADIRPEYEAFLNRIVYVINSHSDLRVRVTGNTDADGSDQYNIGLSERRAQAIIDFFVKAGLKRDRIVIDFKGEKNPVSDNKSEEGKQLNRRVDFEFI</sequence>
<dbReference type="PRINTS" id="PR01021">
    <property type="entry name" value="OMPADOMAIN"/>
</dbReference>
<keyword evidence="2 4" id="KW-0472">Membrane</keyword>
<dbReference type="InterPro" id="IPR036737">
    <property type="entry name" value="OmpA-like_sf"/>
</dbReference>
<dbReference type="EMBL" id="VLPL01000009">
    <property type="protein sequence ID" value="TSJ40181.1"/>
    <property type="molecule type" value="Genomic_DNA"/>
</dbReference>
<dbReference type="RefSeq" id="WP_144334309.1">
    <property type="nucleotide sequence ID" value="NZ_VLPL01000009.1"/>
</dbReference>
<accession>A0A556MJU6</accession>
<dbReference type="PRINTS" id="PR01023">
    <property type="entry name" value="NAFLGMOTY"/>
</dbReference>